<evidence type="ECO:0000313" key="4">
    <source>
        <dbReference type="Proteomes" id="UP001596113"/>
    </source>
</evidence>
<organism evidence="3 4">
    <name type="scientific">Cohnella soli</name>
    <dbReference type="NCBI Taxonomy" id="425005"/>
    <lineage>
        <taxon>Bacteria</taxon>
        <taxon>Bacillati</taxon>
        <taxon>Bacillota</taxon>
        <taxon>Bacilli</taxon>
        <taxon>Bacillales</taxon>
        <taxon>Paenibacillaceae</taxon>
        <taxon>Cohnella</taxon>
    </lineage>
</organism>
<dbReference type="InterPro" id="IPR000600">
    <property type="entry name" value="ROK"/>
</dbReference>
<evidence type="ECO:0000313" key="3">
    <source>
        <dbReference type="EMBL" id="MFC5405233.1"/>
    </source>
</evidence>
<keyword evidence="4" id="KW-1185">Reference proteome</keyword>
<dbReference type="RefSeq" id="WP_378136299.1">
    <property type="nucleotide sequence ID" value="NZ_JBHSMI010000029.1"/>
</dbReference>
<keyword evidence="2" id="KW-1133">Transmembrane helix</keyword>
<keyword evidence="2" id="KW-0472">Membrane</keyword>
<proteinExistence type="inferred from homology"/>
<dbReference type="EMBL" id="JBHSMI010000029">
    <property type="protein sequence ID" value="MFC5405233.1"/>
    <property type="molecule type" value="Genomic_DNA"/>
</dbReference>
<protein>
    <submittedName>
        <fullName evidence="3">ROK family protein</fullName>
    </submittedName>
</protein>
<sequence length="332" mass="35037">MREDTLIGGIGMGYRIGMAVGVTYVIAGLFGPDGRLLRREKRPTVRSSSSELLAEVADIARDLLAQEGVDNGRLDAVGIGLPGFIESDTGLVTSANLPFGEFPVASRLRHLLDVPITVHNDVKMTVYGESLRGAGRGYAYVLGVTLGTGMSSTWISNGKLHEGNGGLAGEIGHIRFPDISYACGCGMIGCLETVVSSSGIARQAREGLAAGWIGPLADRFPLELRDELTAIDVLEAYHAGDAFAAHLFQRTAKWLARALVPTIAMLSPDLIIIGGGVAAAGEVFFEALKTAVADGLHPLYRERLLIVPSQLGEDAGVYGSAEYAVNAMPMKV</sequence>
<comment type="caution">
    <text evidence="3">The sequence shown here is derived from an EMBL/GenBank/DDBJ whole genome shotgun (WGS) entry which is preliminary data.</text>
</comment>
<accession>A0ABW0HXF7</accession>
<dbReference type="Proteomes" id="UP001596113">
    <property type="component" value="Unassembled WGS sequence"/>
</dbReference>
<feature type="transmembrane region" description="Helical" evidence="2">
    <location>
        <begin position="12"/>
        <end position="32"/>
    </location>
</feature>
<dbReference type="PANTHER" id="PTHR18964">
    <property type="entry name" value="ROK (REPRESSOR, ORF, KINASE) FAMILY"/>
    <property type="match status" value="1"/>
</dbReference>
<evidence type="ECO:0000256" key="2">
    <source>
        <dbReference type="SAM" id="Phobius"/>
    </source>
</evidence>
<dbReference type="Pfam" id="PF00480">
    <property type="entry name" value="ROK"/>
    <property type="match status" value="1"/>
</dbReference>
<dbReference type="InterPro" id="IPR043129">
    <property type="entry name" value="ATPase_NBD"/>
</dbReference>
<evidence type="ECO:0000256" key="1">
    <source>
        <dbReference type="ARBA" id="ARBA00006479"/>
    </source>
</evidence>
<name>A0ABW0HXF7_9BACL</name>
<keyword evidence="2" id="KW-0812">Transmembrane</keyword>
<reference evidence="4" key="1">
    <citation type="journal article" date="2019" name="Int. J. Syst. Evol. Microbiol.">
        <title>The Global Catalogue of Microorganisms (GCM) 10K type strain sequencing project: providing services to taxonomists for standard genome sequencing and annotation.</title>
        <authorList>
            <consortium name="The Broad Institute Genomics Platform"/>
            <consortium name="The Broad Institute Genome Sequencing Center for Infectious Disease"/>
            <person name="Wu L."/>
            <person name="Ma J."/>
        </authorList>
    </citation>
    <scope>NUCLEOTIDE SEQUENCE [LARGE SCALE GENOMIC DNA]</scope>
    <source>
        <strain evidence="4">CGMCC 1.18575</strain>
    </source>
</reference>
<comment type="similarity">
    <text evidence="1">Belongs to the ROK (NagC/XylR) family.</text>
</comment>
<dbReference type="PANTHER" id="PTHR18964:SF169">
    <property type="entry name" value="N-ACETYLMANNOSAMINE KINASE"/>
    <property type="match status" value="1"/>
</dbReference>
<gene>
    <name evidence="3" type="ORF">ACFPOF_21035</name>
</gene>
<dbReference type="Gene3D" id="3.30.420.40">
    <property type="match status" value="2"/>
</dbReference>
<dbReference type="SUPFAM" id="SSF53067">
    <property type="entry name" value="Actin-like ATPase domain"/>
    <property type="match status" value="1"/>
</dbReference>